<organism evidence="1 2">
    <name type="scientific">Phanerochaete sordida</name>
    <dbReference type="NCBI Taxonomy" id="48140"/>
    <lineage>
        <taxon>Eukaryota</taxon>
        <taxon>Fungi</taxon>
        <taxon>Dikarya</taxon>
        <taxon>Basidiomycota</taxon>
        <taxon>Agaricomycotina</taxon>
        <taxon>Agaricomycetes</taxon>
        <taxon>Polyporales</taxon>
        <taxon>Phanerochaetaceae</taxon>
        <taxon>Phanerochaete</taxon>
    </lineage>
</organism>
<dbReference type="OrthoDB" id="426235at2759"/>
<accession>A0A9P3GLM1</accession>
<dbReference type="EMBL" id="BPQB01000069">
    <property type="protein sequence ID" value="GJE97266.1"/>
    <property type="molecule type" value="Genomic_DNA"/>
</dbReference>
<name>A0A9P3GLM1_9APHY</name>
<keyword evidence="2" id="KW-1185">Reference proteome</keyword>
<gene>
    <name evidence="1" type="ORF">PsYK624_134820</name>
</gene>
<dbReference type="AlphaFoldDB" id="A0A9P3GLM1"/>
<dbReference type="PANTHER" id="PTHR19288">
    <property type="entry name" value="4-NITROPHENYLPHOSPHATASE-RELATED"/>
    <property type="match status" value="1"/>
</dbReference>
<dbReference type="GO" id="GO:0016791">
    <property type="term" value="F:phosphatase activity"/>
    <property type="evidence" value="ECO:0007669"/>
    <property type="project" value="TreeGrafter"/>
</dbReference>
<dbReference type="Pfam" id="PF13242">
    <property type="entry name" value="Hydrolase_like"/>
    <property type="match status" value="1"/>
</dbReference>
<dbReference type="GO" id="GO:0005737">
    <property type="term" value="C:cytoplasm"/>
    <property type="evidence" value="ECO:0007669"/>
    <property type="project" value="TreeGrafter"/>
</dbReference>
<dbReference type="SUPFAM" id="SSF56784">
    <property type="entry name" value="HAD-like"/>
    <property type="match status" value="1"/>
</dbReference>
<dbReference type="InterPro" id="IPR036412">
    <property type="entry name" value="HAD-like_sf"/>
</dbReference>
<dbReference type="Gene3D" id="3.40.50.1000">
    <property type="entry name" value="HAD superfamily/HAD-like"/>
    <property type="match status" value="2"/>
</dbReference>
<proteinExistence type="predicted"/>
<comment type="caution">
    <text evidence="1">The sequence shown here is derived from an EMBL/GenBank/DDBJ whole genome shotgun (WGS) entry which is preliminary data.</text>
</comment>
<reference evidence="1 2" key="1">
    <citation type="submission" date="2021-08" db="EMBL/GenBank/DDBJ databases">
        <title>Draft Genome Sequence of Phanerochaete sordida strain YK-624.</title>
        <authorList>
            <person name="Mori T."/>
            <person name="Dohra H."/>
            <person name="Suzuki T."/>
            <person name="Kawagishi H."/>
            <person name="Hirai H."/>
        </authorList>
    </citation>
    <scope>NUCLEOTIDE SEQUENCE [LARGE SCALE GENOMIC DNA]</scope>
    <source>
        <strain evidence="1 2">YK-624</strain>
    </source>
</reference>
<evidence type="ECO:0000313" key="1">
    <source>
        <dbReference type="EMBL" id="GJE97266.1"/>
    </source>
</evidence>
<dbReference type="InterPro" id="IPR023214">
    <property type="entry name" value="HAD_sf"/>
</dbReference>
<protein>
    <submittedName>
        <fullName evidence="1">HAD-like domain-containing protein</fullName>
    </submittedName>
</protein>
<dbReference type="Pfam" id="PF13344">
    <property type="entry name" value="Hydrolase_6"/>
    <property type="match status" value="1"/>
</dbReference>
<sequence>MSTPRPPLRALLIDLSGTLHIGNTPTPGAVRALSRLRSSPPSAPGSSATPHPPYRFCSNTSKESAVALGARLAAMGFALREDTQELWTSLGAVAARLRARGVRRPLCLLERGAEEEVLRALGPAPDGAPYDAVVLGLASSRLSYDGLSAAFRVLLAEPRPPLVATHRAKYVRTEDKASSSAPEGANDTLALGPGPFVAALENAAGVQAEVVGKPTRAFFEAVIGSFGEDEMLPDGKIAIIGDDVETDLGGGAVELGLWRVLVRTGKYRPGDEHRPGVVPPDEVHDSFAAFVESLLG</sequence>
<dbReference type="InterPro" id="IPR006357">
    <property type="entry name" value="HAD-SF_hydro_IIA"/>
</dbReference>
<dbReference type="PANTHER" id="PTHR19288:SF46">
    <property type="entry name" value="HALOACID DEHALOGENASE-LIKE HYDROLASE DOMAIN-CONTAINING PROTEIN 2"/>
    <property type="match status" value="1"/>
</dbReference>
<evidence type="ECO:0000313" key="2">
    <source>
        <dbReference type="Proteomes" id="UP000703269"/>
    </source>
</evidence>
<dbReference type="Proteomes" id="UP000703269">
    <property type="component" value="Unassembled WGS sequence"/>
</dbReference>